<name>A0AAV4M351_BABCB</name>
<comment type="similarity">
    <text evidence="2 6">Belongs to the ubiquitin-activating E1 family.</text>
</comment>
<dbReference type="GO" id="GO:0005737">
    <property type="term" value="C:cytoplasm"/>
    <property type="evidence" value="ECO:0007669"/>
    <property type="project" value="TreeGrafter"/>
</dbReference>
<feature type="binding site" evidence="9">
    <location>
        <position position="179"/>
    </location>
    <ligand>
        <name>Zn(2+)</name>
        <dbReference type="ChEBI" id="CHEBI:29105"/>
    </ligand>
</feature>
<keyword evidence="3 6" id="KW-0547">Nucleotide-binding</keyword>
<feature type="binding site" evidence="8">
    <location>
        <begin position="121"/>
        <end position="126"/>
    </location>
    <ligand>
        <name>ATP</name>
        <dbReference type="ChEBI" id="CHEBI:30616"/>
    </ligand>
</feature>
<evidence type="ECO:0000256" key="4">
    <source>
        <dbReference type="ARBA" id="ARBA00022786"/>
    </source>
</evidence>
<dbReference type="GO" id="GO:0016779">
    <property type="term" value="F:nucleotidyltransferase activity"/>
    <property type="evidence" value="ECO:0007669"/>
    <property type="project" value="TreeGrafter"/>
</dbReference>
<dbReference type="GO" id="GO:0004792">
    <property type="term" value="F:thiosulfate-cyanide sulfurtransferase activity"/>
    <property type="evidence" value="ECO:0007669"/>
    <property type="project" value="TreeGrafter"/>
</dbReference>
<comment type="subunit">
    <text evidence="6">Heterodimer.</text>
</comment>
<evidence type="ECO:0000256" key="9">
    <source>
        <dbReference type="PIRSR" id="PIRSR039133-3"/>
    </source>
</evidence>
<feature type="region of interest" description="Disordered" evidence="10">
    <location>
        <begin position="318"/>
        <end position="337"/>
    </location>
</feature>
<dbReference type="EMBL" id="BPLF01000005">
    <property type="protein sequence ID" value="GIX65816.1"/>
    <property type="molecule type" value="Genomic_DNA"/>
</dbReference>
<feature type="binding site" evidence="8">
    <location>
        <begin position="30"/>
        <end position="35"/>
    </location>
    <ligand>
        <name>ATP</name>
        <dbReference type="ChEBI" id="CHEBI:30616"/>
    </ligand>
</feature>
<dbReference type="Proteomes" id="UP001497744">
    <property type="component" value="Unassembled WGS sequence"/>
</dbReference>
<dbReference type="SUPFAM" id="SSF69572">
    <property type="entry name" value="Activating enzymes of the ubiquitin-like proteins"/>
    <property type="match status" value="1"/>
</dbReference>
<dbReference type="FunFam" id="3.50.50.80:FF:000002">
    <property type="entry name" value="SUMO-activating enzyme subunit 2"/>
    <property type="match status" value="1"/>
</dbReference>
<evidence type="ECO:0000313" key="13">
    <source>
        <dbReference type="Proteomes" id="UP001497744"/>
    </source>
</evidence>
<dbReference type="GO" id="GO:0046872">
    <property type="term" value="F:metal ion binding"/>
    <property type="evidence" value="ECO:0007669"/>
    <property type="project" value="UniProtKB-KW"/>
</dbReference>
<feature type="binding site" evidence="9">
    <location>
        <position position="509"/>
    </location>
    <ligand>
        <name>Zn(2+)</name>
        <dbReference type="ChEBI" id="CHEBI:29105"/>
    </ligand>
</feature>
<evidence type="ECO:0000256" key="3">
    <source>
        <dbReference type="ARBA" id="ARBA00022741"/>
    </source>
</evidence>
<evidence type="ECO:0000256" key="8">
    <source>
        <dbReference type="PIRSR" id="PIRSR039133-2"/>
    </source>
</evidence>
<feature type="binding site" evidence="9">
    <location>
        <position position="506"/>
    </location>
    <ligand>
        <name>Zn(2+)</name>
        <dbReference type="ChEBI" id="CHEBI:29105"/>
    </ligand>
</feature>
<evidence type="ECO:0000256" key="5">
    <source>
        <dbReference type="ARBA" id="ARBA00022840"/>
    </source>
</evidence>
<feature type="binding site" evidence="9">
    <location>
        <position position="176"/>
    </location>
    <ligand>
        <name>Zn(2+)</name>
        <dbReference type="ChEBI" id="CHEBI:29105"/>
    </ligand>
</feature>
<organism evidence="12 13">
    <name type="scientific">Babesia caballi</name>
    <dbReference type="NCBI Taxonomy" id="5871"/>
    <lineage>
        <taxon>Eukaryota</taxon>
        <taxon>Sar</taxon>
        <taxon>Alveolata</taxon>
        <taxon>Apicomplexa</taxon>
        <taxon>Aconoidasida</taxon>
        <taxon>Piroplasmida</taxon>
        <taxon>Babesiidae</taxon>
        <taxon>Babesia</taxon>
    </lineage>
</organism>
<dbReference type="InterPro" id="IPR000011">
    <property type="entry name" value="UBQ/SUMO-activ_enz_E1-like"/>
</dbReference>
<dbReference type="Gene3D" id="3.50.50.80">
    <property type="entry name" value="Ubiquitin-activating enzyme E1, inactive adenylation domain, subdomain 1"/>
    <property type="match status" value="1"/>
</dbReference>
<dbReference type="InterPro" id="IPR030661">
    <property type="entry name" value="Uba2"/>
</dbReference>
<dbReference type="AlphaFoldDB" id="A0AAV4M351"/>
<dbReference type="GeneID" id="94197297"/>
<evidence type="ECO:0000256" key="2">
    <source>
        <dbReference type="ARBA" id="ARBA00005673"/>
    </source>
</evidence>
<feature type="active site" description="Glycyl thioester intermediate" evidence="7">
    <location>
        <position position="191"/>
    </location>
</feature>
<evidence type="ECO:0000259" key="11">
    <source>
        <dbReference type="Pfam" id="PF00899"/>
    </source>
</evidence>
<reference evidence="12 13" key="1">
    <citation type="submission" date="2021-06" db="EMBL/GenBank/DDBJ databases">
        <title>Genome sequence of Babesia caballi.</title>
        <authorList>
            <person name="Yamagishi J."/>
            <person name="Kidaka T."/>
            <person name="Ochi A."/>
        </authorList>
    </citation>
    <scope>NUCLEOTIDE SEQUENCE [LARGE SCALE GENOMIC DNA]</scope>
    <source>
        <strain evidence="12">USDA-D6B2</strain>
    </source>
</reference>
<feature type="binding site" evidence="8">
    <location>
        <begin position="62"/>
        <end position="65"/>
    </location>
    <ligand>
        <name>ATP</name>
        <dbReference type="ChEBI" id="CHEBI:30616"/>
    </ligand>
</feature>
<feature type="compositionally biased region" description="Polar residues" evidence="10">
    <location>
        <begin position="323"/>
        <end position="337"/>
    </location>
</feature>
<dbReference type="InterPro" id="IPR035985">
    <property type="entry name" value="Ubiquitin-activating_enz"/>
</dbReference>
<feature type="binding site" evidence="8">
    <location>
        <position position="78"/>
    </location>
    <ligand>
        <name>ATP</name>
        <dbReference type="ChEBI" id="CHEBI:30616"/>
    </ligand>
</feature>
<dbReference type="GO" id="GO:0031510">
    <property type="term" value="C:SUMO activating enzyme complex"/>
    <property type="evidence" value="ECO:0007669"/>
    <property type="project" value="UniProtKB-UniRule"/>
</dbReference>
<evidence type="ECO:0000256" key="7">
    <source>
        <dbReference type="PIRSR" id="PIRSR039133-1"/>
    </source>
</evidence>
<dbReference type="InterPro" id="IPR023318">
    <property type="entry name" value="Ub_act_enz_dom_a_sf"/>
</dbReference>
<feature type="region of interest" description="Disordered" evidence="10">
    <location>
        <begin position="276"/>
        <end position="311"/>
    </location>
</feature>
<dbReference type="GO" id="GO:0016925">
    <property type="term" value="P:protein sumoylation"/>
    <property type="evidence" value="ECO:0007669"/>
    <property type="project" value="UniProtKB-UniRule"/>
</dbReference>
<evidence type="ECO:0000313" key="12">
    <source>
        <dbReference type="EMBL" id="GIX65816.1"/>
    </source>
</evidence>
<dbReference type="InterPro" id="IPR045886">
    <property type="entry name" value="ThiF/MoeB/HesA"/>
</dbReference>
<dbReference type="Gene3D" id="1.10.10.520">
    <property type="entry name" value="Ubiquitin activating enzymes (Uba3). Chain: B, domain 2"/>
    <property type="match status" value="1"/>
</dbReference>
<keyword evidence="5 6" id="KW-0067">ATP-binding</keyword>
<dbReference type="InterPro" id="IPR042449">
    <property type="entry name" value="Ub-E1_IAD_1"/>
</dbReference>
<proteinExistence type="inferred from homology"/>
<dbReference type="PIRSF" id="PIRSF039133">
    <property type="entry name" value="SUMO_E1B"/>
    <property type="match status" value="1"/>
</dbReference>
<evidence type="ECO:0000256" key="6">
    <source>
        <dbReference type="PIRNR" id="PIRNR039133"/>
    </source>
</evidence>
<feature type="binding site" evidence="8">
    <location>
        <position position="54"/>
    </location>
    <ligand>
        <name>ATP</name>
        <dbReference type="ChEBI" id="CHEBI:30616"/>
    </ligand>
</feature>
<dbReference type="PANTHER" id="PTHR10953:SF102">
    <property type="entry name" value="ADENYLYLTRANSFERASE AND SULFURTRANSFERASE MOCS3"/>
    <property type="match status" value="1"/>
</dbReference>
<keyword evidence="4 6" id="KW-0833">Ubl conjugation pathway</keyword>
<comment type="caution">
    <text evidence="12">The sequence shown here is derived from an EMBL/GenBank/DDBJ whole genome shotgun (WGS) entry which is preliminary data.</text>
</comment>
<dbReference type="Pfam" id="PF00899">
    <property type="entry name" value="ThiF"/>
    <property type="match status" value="1"/>
</dbReference>
<accession>A0AAV4M351</accession>
<keyword evidence="13" id="KW-1185">Reference proteome</keyword>
<dbReference type="RefSeq" id="XP_067717885.1">
    <property type="nucleotide sequence ID" value="XM_067861784.1"/>
</dbReference>
<gene>
    <name evidence="12" type="ORF">BcabD6B2_52510</name>
</gene>
<keyword evidence="6 9" id="KW-0479">Metal-binding</keyword>
<comment type="pathway">
    <text evidence="1 6">Protein modification; protein sumoylation.</text>
</comment>
<feature type="domain" description="THIF-type NAD/FAD binding fold" evidence="11">
    <location>
        <begin position="17"/>
        <end position="456"/>
    </location>
</feature>
<evidence type="ECO:0000256" key="1">
    <source>
        <dbReference type="ARBA" id="ARBA00004718"/>
    </source>
</evidence>
<keyword evidence="6 9" id="KW-0862">Zinc</keyword>
<dbReference type="GO" id="GO:0005524">
    <property type="term" value="F:ATP binding"/>
    <property type="evidence" value="ECO:0007669"/>
    <property type="project" value="UniProtKB-UniRule"/>
</dbReference>
<dbReference type="PANTHER" id="PTHR10953">
    <property type="entry name" value="UBIQUITIN-ACTIVATING ENZYME E1"/>
    <property type="match status" value="1"/>
</dbReference>
<dbReference type="InterPro" id="IPR000594">
    <property type="entry name" value="ThiF_NAD_FAD-bd"/>
</dbReference>
<dbReference type="GO" id="GO:0019948">
    <property type="term" value="F:SUMO activating enzyme activity"/>
    <property type="evidence" value="ECO:0007669"/>
    <property type="project" value="UniProtKB-UniRule"/>
</dbReference>
<sequence>MLRRPQTKTRRAELDDCLDVLRDASVLLVGAGGIGCEVIKNLVLCGLRKLVIVDMDTIDVSNLNRQFLYQRHHVKLHKATVACERAREAAPDCDVSAKVCDVTEWGPQDVAPYDAVLNALDNVRARSHINYCCMHAGWLTLALCCVHFRSGVPLIESGSTGFNGQVYPIVHGVTPCYDCHEKPRNKSIPVCTIRQIPEKPEHCIAWARQLYELLFGQADSSNLLNDLAISPIPDAETVTERDARAWARGTFAFLFNRQITDLLSLTETWKGRREPVPLSYPFSDDDESCDGAVGNGSGGKEPLEVGGETRQAKMRRVEGQAAKASTGNSPTTVSQPVTPLQLDEASDRHEHGIHDKMRIYDVDELAAQFRDCVVRYLLDRQRHRVLGSAVFDKDDPLCVQFVAAAANLRMINFHIPQLSAWDVQSIAGSITPAIAATNAIVGASQVMQLIHLLRARRAAGGPLSREAFDQSRCRFVWVKACVTGSAPLQKGALCSPETLEGPNPNCTVCQMKLARVELRAVEDWTLASFASLICEGRMGMKQVNLDFDNRNVLDSEIFEEEPEYAQRIREQAMTFYGIGHQSILTVTCLDSGRQVDLQLLVDSSLQQGEFRLIGFD</sequence>
<evidence type="ECO:0000256" key="10">
    <source>
        <dbReference type="SAM" id="MobiDB-lite"/>
    </source>
</evidence>
<dbReference type="PRINTS" id="PR01849">
    <property type="entry name" value="UBIQUITINACT"/>
</dbReference>
<protein>
    <recommendedName>
        <fullName evidence="6">SUMO-activating enzyme subunit</fullName>
    </recommendedName>
</protein>